<accession>A0A7S0ZBP8</accession>
<proteinExistence type="predicted"/>
<evidence type="ECO:0000313" key="1">
    <source>
        <dbReference type="EMBL" id="CAD8816868.1"/>
    </source>
</evidence>
<protein>
    <submittedName>
        <fullName evidence="1">Uncharacterized protein</fullName>
    </submittedName>
</protein>
<gene>
    <name evidence="1" type="ORF">TOLI1172_LOCUS1256</name>
</gene>
<dbReference type="EMBL" id="HBFP01001729">
    <property type="protein sequence ID" value="CAD8816868.1"/>
    <property type="molecule type" value="Transcribed_RNA"/>
</dbReference>
<sequence>MDEMEMFSFDIIFNEMIEQHFKVSEIQANTKEASKDGTKTESISLDSALESVQSDSFSPGKRKKNPSCYCHLCSRPAWRLPTVRCSNTSCSKAICEKCFEKYHWDFKHAVLNDEYRCHHCTDSCPNDSRCRVYQLKNAKRGEIRKNVAKLKKQQKVQTFDQQ</sequence>
<reference evidence="1" key="1">
    <citation type="submission" date="2021-01" db="EMBL/GenBank/DDBJ databases">
        <authorList>
            <person name="Corre E."/>
            <person name="Pelletier E."/>
            <person name="Niang G."/>
            <person name="Scheremetjew M."/>
            <person name="Finn R."/>
            <person name="Kale V."/>
            <person name="Holt S."/>
            <person name="Cochrane G."/>
            <person name="Meng A."/>
            <person name="Brown T."/>
            <person name="Cohen L."/>
        </authorList>
    </citation>
    <scope>NUCLEOTIDE SEQUENCE</scope>
    <source>
        <strain evidence="1">CCMP3278</strain>
    </source>
</reference>
<name>A0A7S0ZBP8_9RHOD</name>
<dbReference type="AlphaFoldDB" id="A0A7S0ZBP8"/>
<organism evidence="1">
    <name type="scientific">Timspurckia oligopyrenoides</name>
    <dbReference type="NCBI Taxonomy" id="708627"/>
    <lineage>
        <taxon>Eukaryota</taxon>
        <taxon>Rhodophyta</taxon>
        <taxon>Bangiophyceae</taxon>
        <taxon>Porphyridiales</taxon>
        <taxon>Porphyridiaceae</taxon>
        <taxon>Timspurckia</taxon>
    </lineage>
</organism>